<reference evidence="2 3" key="1">
    <citation type="journal article" date="2016" name="Front. Microbiol.">
        <title>Microevolution Analysis of Bacillus coahuilensis Unveils Differences in Phosphorus Acquisition Strategies and Their Regulation.</title>
        <authorList>
            <person name="Gomez-Lunar Z."/>
            <person name="Hernandez-Gonzalez I."/>
            <person name="Rodriguez-Torres M.D."/>
            <person name="Souza V."/>
            <person name="Olmedo-Alvarez G."/>
        </authorList>
    </citation>
    <scope>NUCLEOTIDE SEQUENCE [LARGE SCALE GENOMIC DNA]</scope>
    <source>
        <strain evidence="3">p1.1.43</strain>
    </source>
</reference>
<accession>A0A147K6R8</accession>
<keyword evidence="1" id="KW-1133">Transmembrane helix</keyword>
<feature type="transmembrane region" description="Helical" evidence="1">
    <location>
        <begin position="92"/>
        <end position="111"/>
    </location>
</feature>
<feature type="transmembrane region" description="Helical" evidence="1">
    <location>
        <begin position="127"/>
        <end position="145"/>
    </location>
</feature>
<keyword evidence="1" id="KW-0472">Membrane</keyword>
<evidence type="ECO:0000313" key="2">
    <source>
        <dbReference type="EMBL" id="KUP05736.1"/>
    </source>
</evidence>
<proteinExistence type="predicted"/>
<feature type="transmembrane region" description="Helical" evidence="1">
    <location>
        <begin position="26"/>
        <end position="45"/>
    </location>
</feature>
<gene>
    <name evidence="2" type="ORF">Q75_11140</name>
</gene>
<organism evidence="2 3">
    <name type="scientific">Bacillus coahuilensis p1.1.43</name>
    <dbReference type="NCBI Taxonomy" id="1150625"/>
    <lineage>
        <taxon>Bacteria</taxon>
        <taxon>Bacillati</taxon>
        <taxon>Bacillota</taxon>
        <taxon>Bacilli</taxon>
        <taxon>Bacillales</taxon>
        <taxon>Bacillaceae</taxon>
        <taxon>Bacillus</taxon>
    </lineage>
</organism>
<evidence type="ECO:0000313" key="3">
    <source>
        <dbReference type="Proteomes" id="UP000074108"/>
    </source>
</evidence>
<dbReference type="OrthoDB" id="2627420at2"/>
<dbReference type="AlphaFoldDB" id="A0A147K6R8"/>
<keyword evidence="1" id="KW-0812">Transmembrane</keyword>
<comment type="caution">
    <text evidence="2">The sequence shown here is derived from an EMBL/GenBank/DDBJ whole genome shotgun (WGS) entry which is preliminary data.</text>
</comment>
<dbReference type="PATRIC" id="fig|1150625.3.peg.2367"/>
<name>A0A147K6R8_9BACI</name>
<dbReference type="EMBL" id="LDYG01000033">
    <property type="protein sequence ID" value="KUP05736.1"/>
    <property type="molecule type" value="Genomic_DNA"/>
</dbReference>
<dbReference type="Proteomes" id="UP000074108">
    <property type="component" value="Unassembled WGS sequence"/>
</dbReference>
<evidence type="ECO:0000256" key="1">
    <source>
        <dbReference type="SAM" id="Phobius"/>
    </source>
</evidence>
<sequence>MIGLILSIIVFNLVAFQTNKRLSKNQMIHVWAFTIVLQMAFDGFVDHKYHGYWYFSNEIEFIDVLTVTVLVPPVNIMFLNWFPFQFGAVKKVLYFLVWYIIIVFYEVLALLPEPWGYFHYGWWKLKYSMLIDPILLMILIVYYKWIVKVENEVRSESQSS</sequence>
<protein>
    <submittedName>
        <fullName evidence="2">Uncharacterized protein</fullName>
    </submittedName>
</protein>
<keyword evidence="3" id="KW-1185">Reference proteome</keyword>